<evidence type="ECO:0000313" key="1">
    <source>
        <dbReference type="EMBL" id="JAD19578.1"/>
    </source>
</evidence>
<proteinExistence type="predicted"/>
<accession>A0A0A8Y2W2</accession>
<sequence length="44" mass="5170">MTKKLCPMNNLSVVIYHNCKDNFIMIIHSFYPVTTYKPQKCMAC</sequence>
<name>A0A0A8Y2W2_ARUDO</name>
<reference evidence="1" key="1">
    <citation type="submission" date="2014-09" db="EMBL/GenBank/DDBJ databases">
        <authorList>
            <person name="Magalhaes I.L.F."/>
            <person name="Oliveira U."/>
            <person name="Santos F.R."/>
            <person name="Vidigal T.H.D.A."/>
            <person name="Brescovit A.D."/>
            <person name="Santos A.J."/>
        </authorList>
    </citation>
    <scope>NUCLEOTIDE SEQUENCE</scope>
    <source>
        <tissue evidence="1">Shoot tissue taken approximately 20 cm above the soil surface</tissue>
    </source>
</reference>
<organism evidence="1">
    <name type="scientific">Arundo donax</name>
    <name type="common">Giant reed</name>
    <name type="synonym">Donax arundinaceus</name>
    <dbReference type="NCBI Taxonomy" id="35708"/>
    <lineage>
        <taxon>Eukaryota</taxon>
        <taxon>Viridiplantae</taxon>
        <taxon>Streptophyta</taxon>
        <taxon>Embryophyta</taxon>
        <taxon>Tracheophyta</taxon>
        <taxon>Spermatophyta</taxon>
        <taxon>Magnoliopsida</taxon>
        <taxon>Liliopsida</taxon>
        <taxon>Poales</taxon>
        <taxon>Poaceae</taxon>
        <taxon>PACMAD clade</taxon>
        <taxon>Arundinoideae</taxon>
        <taxon>Arundineae</taxon>
        <taxon>Arundo</taxon>
    </lineage>
</organism>
<reference evidence="1" key="2">
    <citation type="journal article" date="2015" name="Data Brief">
        <title>Shoot transcriptome of the giant reed, Arundo donax.</title>
        <authorList>
            <person name="Barrero R.A."/>
            <person name="Guerrero F.D."/>
            <person name="Moolhuijzen P."/>
            <person name="Goolsby J.A."/>
            <person name="Tidwell J."/>
            <person name="Bellgard S.E."/>
            <person name="Bellgard M.I."/>
        </authorList>
    </citation>
    <scope>NUCLEOTIDE SEQUENCE</scope>
    <source>
        <tissue evidence="1">Shoot tissue taken approximately 20 cm above the soil surface</tissue>
    </source>
</reference>
<protein>
    <submittedName>
        <fullName evidence="1">Uncharacterized protein</fullName>
    </submittedName>
</protein>
<dbReference type="AlphaFoldDB" id="A0A0A8Y2W2"/>
<dbReference type="EMBL" id="GBRH01278317">
    <property type="protein sequence ID" value="JAD19578.1"/>
    <property type="molecule type" value="Transcribed_RNA"/>
</dbReference>